<reference evidence="2 3" key="1">
    <citation type="submission" date="2019-05" db="EMBL/GenBank/DDBJ databases">
        <title>Another draft genome of Portunus trituberculatus and its Hox gene families provides insights of decapod evolution.</title>
        <authorList>
            <person name="Jeong J.-H."/>
            <person name="Song I."/>
            <person name="Kim S."/>
            <person name="Choi T."/>
            <person name="Kim D."/>
            <person name="Ryu S."/>
            <person name="Kim W."/>
        </authorList>
    </citation>
    <scope>NUCLEOTIDE SEQUENCE [LARGE SCALE GENOMIC DNA]</scope>
    <source>
        <tissue evidence="2">Muscle</tissue>
    </source>
</reference>
<dbReference type="Proteomes" id="UP000324222">
    <property type="component" value="Unassembled WGS sequence"/>
</dbReference>
<organism evidence="2 3">
    <name type="scientific">Portunus trituberculatus</name>
    <name type="common">Swimming crab</name>
    <name type="synonym">Neptunus trituberculatus</name>
    <dbReference type="NCBI Taxonomy" id="210409"/>
    <lineage>
        <taxon>Eukaryota</taxon>
        <taxon>Metazoa</taxon>
        <taxon>Ecdysozoa</taxon>
        <taxon>Arthropoda</taxon>
        <taxon>Crustacea</taxon>
        <taxon>Multicrustacea</taxon>
        <taxon>Malacostraca</taxon>
        <taxon>Eumalacostraca</taxon>
        <taxon>Eucarida</taxon>
        <taxon>Decapoda</taxon>
        <taxon>Pleocyemata</taxon>
        <taxon>Brachyura</taxon>
        <taxon>Eubrachyura</taxon>
        <taxon>Portunoidea</taxon>
        <taxon>Portunidae</taxon>
        <taxon>Portuninae</taxon>
        <taxon>Portunus</taxon>
    </lineage>
</organism>
<comment type="caution">
    <text evidence="2">The sequence shown here is derived from an EMBL/GenBank/DDBJ whole genome shotgun (WGS) entry which is preliminary data.</text>
</comment>
<feature type="region of interest" description="Disordered" evidence="1">
    <location>
        <begin position="1"/>
        <end position="25"/>
    </location>
</feature>
<evidence type="ECO:0000313" key="3">
    <source>
        <dbReference type="Proteomes" id="UP000324222"/>
    </source>
</evidence>
<proteinExistence type="predicted"/>
<evidence type="ECO:0000313" key="2">
    <source>
        <dbReference type="EMBL" id="MPC60720.1"/>
    </source>
</evidence>
<name>A0A5B7GKJ2_PORTR</name>
<dbReference type="AlphaFoldDB" id="A0A5B7GKJ2"/>
<accession>A0A5B7GKJ2</accession>
<protein>
    <submittedName>
        <fullName evidence="2">Uncharacterized protein</fullName>
    </submittedName>
</protein>
<evidence type="ECO:0000256" key="1">
    <source>
        <dbReference type="SAM" id="MobiDB-lite"/>
    </source>
</evidence>
<sequence length="83" mass="9327">MEERRMGRKTDKIREDNHERGSVPELHNRCVASQVSAAMWRPVIAARITPRKLQQSVPVTSPCPGKTGENRGGTEIMLFSPNQ</sequence>
<gene>
    <name evidence="2" type="ORF">E2C01_054776</name>
</gene>
<feature type="region of interest" description="Disordered" evidence="1">
    <location>
        <begin position="52"/>
        <end position="83"/>
    </location>
</feature>
<dbReference type="EMBL" id="VSRR010017823">
    <property type="protein sequence ID" value="MPC60720.1"/>
    <property type="molecule type" value="Genomic_DNA"/>
</dbReference>
<keyword evidence="3" id="KW-1185">Reference proteome</keyword>